<dbReference type="InterPro" id="IPR027074">
    <property type="entry name" value="Integrator_9su"/>
</dbReference>
<protein>
    <submittedName>
        <fullName evidence="4">Integrator complex subunit</fullName>
    </submittedName>
</protein>
<accession>A0A5A7PQX7</accession>
<keyword evidence="2" id="KW-0539">Nucleus</keyword>
<sequence length="362" mass="41402">MHPYPAAIRLSSTTAPGLGWVLPSSSWVPISYLDKIKQDYKKKMAYSVLCGLGLLEQLLSWPSGAARNQRRPRVRAAGSGGRWGDAEMRWPMGMSMRKRWPSGANACELIWQATFTPAEEPPLLQLDRRRRPPDSYDRRRQPSIRQCSERFELIGTCNSDDIVTSGTLLNDDEYLEENHRFLVPIFVISSVAEELMAFTNIIPEWLCKQLQDRTLHSFLSPLESTTWTCYSFAPEMVWAGDPNSLLVMEDGVDTSLAFLPFKPMAMKVLQSSFLSGLQLQKSRHLLHILQPKHVLYVFCLALDQFPNILKQHIMSSLETSFSVSYYHENETLHIPYTKHHGVGAWESRCRSHGGKNVNYQRR</sequence>
<dbReference type="OrthoDB" id="5600060at2759"/>
<reference evidence="5" key="1">
    <citation type="journal article" date="2019" name="Curr. Biol.">
        <title>Genome Sequence of Striga asiatica Provides Insight into the Evolution of Plant Parasitism.</title>
        <authorList>
            <person name="Yoshida S."/>
            <person name="Kim S."/>
            <person name="Wafula E.K."/>
            <person name="Tanskanen J."/>
            <person name="Kim Y.M."/>
            <person name="Honaas L."/>
            <person name="Yang Z."/>
            <person name="Spallek T."/>
            <person name="Conn C.E."/>
            <person name="Ichihashi Y."/>
            <person name="Cheong K."/>
            <person name="Cui S."/>
            <person name="Der J.P."/>
            <person name="Gundlach H."/>
            <person name="Jiao Y."/>
            <person name="Hori C."/>
            <person name="Ishida J.K."/>
            <person name="Kasahara H."/>
            <person name="Kiba T."/>
            <person name="Kim M.S."/>
            <person name="Koo N."/>
            <person name="Laohavisit A."/>
            <person name="Lee Y.H."/>
            <person name="Lumba S."/>
            <person name="McCourt P."/>
            <person name="Mortimer J.C."/>
            <person name="Mutuku J.M."/>
            <person name="Nomura T."/>
            <person name="Sasaki-Sekimoto Y."/>
            <person name="Seto Y."/>
            <person name="Wang Y."/>
            <person name="Wakatake T."/>
            <person name="Sakakibara H."/>
            <person name="Demura T."/>
            <person name="Yamaguchi S."/>
            <person name="Yoneyama K."/>
            <person name="Manabe R.I."/>
            <person name="Nelson D.C."/>
            <person name="Schulman A.H."/>
            <person name="Timko M.P."/>
            <person name="dePamphilis C.W."/>
            <person name="Choi D."/>
            <person name="Shirasu K."/>
        </authorList>
    </citation>
    <scope>NUCLEOTIDE SEQUENCE [LARGE SCALE GENOMIC DNA]</scope>
    <source>
        <strain evidence="5">cv. UVA1</strain>
    </source>
</reference>
<evidence type="ECO:0000313" key="4">
    <source>
        <dbReference type="EMBL" id="GER34862.1"/>
    </source>
</evidence>
<comment type="subcellular location">
    <subcellularLocation>
        <location evidence="1">Nucleus</location>
    </subcellularLocation>
</comment>
<dbReference type="GO" id="GO:0032039">
    <property type="term" value="C:integrator complex"/>
    <property type="evidence" value="ECO:0007669"/>
    <property type="project" value="InterPro"/>
</dbReference>
<dbReference type="GO" id="GO:0034472">
    <property type="term" value="P:snRNA 3'-end processing"/>
    <property type="evidence" value="ECO:0007669"/>
    <property type="project" value="TreeGrafter"/>
</dbReference>
<dbReference type="PANTHER" id="PTHR46094:SF1">
    <property type="entry name" value="INTEGRATOR COMPLEX SUBUNIT 9"/>
    <property type="match status" value="1"/>
</dbReference>
<proteinExistence type="predicted"/>
<dbReference type="InterPro" id="IPR036866">
    <property type="entry name" value="RibonucZ/Hydroxyglut_hydro"/>
</dbReference>
<comment type="caution">
    <text evidence="4">The sequence shown here is derived from an EMBL/GenBank/DDBJ whole genome shotgun (WGS) entry which is preliminary data.</text>
</comment>
<keyword evidence="5" id="KW-1185">Reference proteome</keyword>
<evidence type="ECO:0000256" key="1">
    <source>
        <dbReference type="ARBA" id="ARBA00004123"/>
    </source>
</evidence>
<dbReference type="Proteomes" id="UP000325081">
    <property type="component" value="Unassembled WGS sequence"/>
</dbReference>
<gene>
    <name evidence="4" type="ORF">STAS_11115</name>
</gene>
<feature type="region of interest" description="Disordered" evidence="3">
    <location>
        <begin position="122"/>
        <end position="142"/>
    </location>
</feature>
<dbReference type="SUPFAM" id="SSF56281">
    <property type="entry name" value="Metallo-hydrolase/oxidoreductase"/>
    <property type="match status" value="1"/>
</dbReference>
<name>A0A5A7PQX7_STRAF</name>
<evidence type="ECO:0000256" key="2">
    <source>
        <dbReference type="ARBA" id="ARBA00023242"/>
    </source>
</evidence>
<evidence type="ECO:0000256" key="3">
    <source>
        <dbReference type="SAM" id="MobiDB-lite"/>
    </source>
</evidence>
<dbReference type="EMBL" id="BKCP01004960">
    <property type="protein sequence ID" value="GER34862.1"/>
    <property type="molecule type" value="Genomic_DNA"/>
</dbReference>
<organism evidence="4 5">
    <name type="scientific">Striga asiatica</name>
    <name type="common">Asiatic witchweed</name>
    <name type="synonym">Buchnera asiatica</name>
    <dbReference type="NCBI Taxonomy" id="4170"/>
    <lineage>
        <taxon>Eukaryota</taxon>
        <taxon>Viridiplantae</taxon>
        <taxon>Streptophyta</taxon>
        <taxon>Embryophyta</taxon>
        <taxon>Tracheophyta</taxon>
        <taxon>Spermatophyta</taxon>
        <taxon>Magnoliopsida</taxon>
        <taxon>eudicotyledons</taxon>
        <taxon>Gunneridae</taxon>
        <taxon>Pentapetalae</taxon>
        <taxon>asterids</taxon>
        <taxon>lamiids</taxon>
        <taxon>Lamiales</taxon>
        <taxon>Orobanchaceae</taxon>
        <taxon>Buchnereae</taxon>
        <taxon>Striga</taxon>
    </lineage>
</organism>
<evidence type="ECO:0000313" key="5">
    <source>
        <dbReference type="Proteomes" id="UP000325081"/>
    </source>
</evidence>
<dbReference type="AlphaFoldDB" id="A0A5A7PQX7"/>
<dbReference type="PANTHER" id="PTHR46094">
    <property type="entry name" value="INTEGRATOR COMPLEX SUBUNIT 9"/>
    <property type="match status" value="1"/>
</dbReference>